<feature type="domain" description="GGDEF" evidence="10">
    <location>
        <begin position="641"/>
        <end position="772"/>
    </location>
</feature>
<dbReference type="EMBL" id="FOHZ01000005">
    <property type="protein sequence ID" value="SET18447.1"/>
    <property type="molecule type" value="Genomic_DNA"/>
</dbReference>
<organism evidence="11 12">
    <name type="scientific">Marinobacter segnicrescens</name>
    <dbReference type="NCBI Taxonomy" id="430453"/>
    <lineage>
        <taxon>Bacteria</taxon>
        <taxon>Pseudomonadati</taxon>
        <taxon>Pseudomonadota</taxon>
        <taxon>Gammaproteobacteria</taxon>
        <taxon>Pseudomonadales</taxon>
        <taxon>Marinobacteraceae</taxon>
        <taxon>Marinobacter</taxon>
    </lineage>
</organism>
<dbReference type="InterPro" id="IPR035919">
    <property type="entry name" value="EAL_sf"/>
</dbReference>
<dbReference type="CDD" id="cd01948">
    <property type="entry name" value="EAL"/>
    <property type="match status" value="1"/>
</dbReference>
<dbReference type="PROSITE" id="PS50112">
    <property type="entry name" value="PAS"/>
    <property type="match status" value="1"/>
</dbReference>
<evidence type="ECO:0000259" key="8">
    <source>
        <dbReference type="PROSITE" id="PS50113"/>
    </source>
</evidence>
<dbReference type="NCBIfam" id="TIGR00229">
    <property type="entry name" value="sensory_box"/>
    <property type="match status" value="1"/>
</dbReference>
<feature type="transmembrane region" description="Helical" evidence="6">
    <location>
        <begin position="21"/>
        <end position="41"/>
    </location>
</feature>
<dbReference type="InterPro" id="IPR029787">
    <property type="entry name" value="Nucleotide_cyclase"/>
</dbReference>
<dbReference type="Gene3D" id="3.30.70.270">
    <property type="match status" value="1"/>
</dbReference>
<dbReference type="OrthoDB" id="5620448at2"/>
<dbReference type="SMART" id="SM00091">
    <property type="entry name" value="PAS"/>
    <property type="match status" value="1"/>
</dbReference>
<keyword evidence="12" id="KW-1185">Reference proteome</keyword>
<protein>
    <submittedName>
        <fullName evidence="11">PAS domain S-box-containing protein/diguanylate cyclase (GGDEF) domain-containing protein</fullName>
    </submittedName>
</protein>
<evidence type="ECO:0000256" key="1">
    <source>
        <dbReference type="ARBA" id="ARBA00004651"/>
    </source>
</evidence>
<feature type="transmembrane region" description="Helical" evidence="6">
    <location>
        <begin position="128"/>
        <end position="153"/>
    </location>
</feature>
<dbReference type="PANTHER" id="PTHR44757:SF2">
    <property type="entry name" value="BIOFILM ARCHITECTURE MAINTENANCE PROTEIN MBAA"/>
    <property type="match status" value="1"/>
</dbReference>
<dbReference type="SUPFAM" id="SSF55785">
    <property type="entry name" value="PYP-like sensor domain (PAS domain)"/>
    <property type="match status" value="1"/>
</dbReference>
<dbReference type="NCBIfam" id="TIGR00254">
    <property type="entry name" value="GGDEF"/>
    <property type="match status" value="1"/>
</dbReference>
<dbReference type="CDD" id="cd01949">
    <property type="entry name" value="GGDEF"/>
    <property type="match status" value="1"/>
</dbReference>
<dbReference type="Pfam" id="PF05231">
    <property type="entry name" value="MASE1"/>
    <property type="match status" value="1"/>
</dbReference>
<accession>A0A1I0CFS2</accession>
<dbReference type="PROSITE" id="PS50887">
    <property type="entry name" value="GGDEF"/>
    <property type="match status" value="1"/>
</dbReference>
<evidence type="ECO:0000256" key="4">
    <source>
        <dbReference type="ARBA" id="ARBA00022989"/>
    </source>
</evidence>
<keyword evidence="2" id="KW-1003">Cell membrane</keyword>
<feature type="transmembrane region" description="Helical" evidence="6">
    <location>
        <begin position="72"/>
        <end position="90"/>
    </location>
</feature>
<feature type="transmembrane region" description="Helical" evidence="6">
    <location>
        <begin position="288"/>
        <end position="310"/>
    </location>
</feature>
<dbReference type="Pfam" id="PF13426">
    <property type="entry name" value="PAS_9"/>
    <property type="match status" value="1"/>
</dbReference>
<dbReference type="InterPro" id="IPR035965">
    <property type="entry name" value="PAS-like_dom_sf"/>
</dbReference>
<evidence type="ECO:0000259" key="10">
    <source>
        <dbReference type="PROSITE" id="PS50887"/>
    </source>
</evidence>
<keyword evidence="3 6" id="KW-0812">Transmembrane</keyword>
<dbReference type="CDD" id="cd00130">
    <property type="entry name" value="PAS"/>
    <property type="match status" value="1"/>
</dbReference>
<dbReference type="PANTHER" id="PTHR44757">
    <property type="entry name" value="DIGUANYLATE CYCLASE DGCP"/>
    <property type="match status" value="1"/>
</dbReference>
<feature type="transmembrane region" description="Helical" evidence="6">
    <location>
        <begin position="173"/>
        <end position="194"/>
    </location>
</feature>
<dbReference type="InterPro" id="IPR043128">
    <property type="entry name" value="Rev_trsase/Diguanyl_cyclase"/>
</dbReference>
<dbReference type="SUPFAM" id="SSF55073">
    <property type="entry name" value="Nucleotide cyclase"/>
    <property type="match status" value="1"/>
</dbReference>
<dbReference type="Gene3D" id="3.30.450.20">
    <property type="entry name" value="PAS domain"/>
    <property type="match status" value="1"/>
</dbReference>
<dbReference type="Pfam" id="PF00563">
    <property type="entry name" value="EAL"/>
    <property type="match status" value="1"/>
</dbReference>
<dbReference type="Proteomes" id="UP000198762">
    <property type="component" value="Unassembled WGS sequence"/>
</dbReference>
<dbReference type="STRING" id="430453.SAMN04487962_105141"/>
<evidence type="ECO:0000259" key="7">
    <source>
        <dbReference type="PROSITE" id="PS50112"/>
    </source>
</evidence>
<dbReference type="PROSITE" id="PS50113">
    <property type="entry name" value="PAC"/>
    <property type="match status" value="1"/>
</dbReference>
<dbReference type="InterPro" id="IPR001633">
    <property type="entry name" value="EAL_dom"/>
</dbReference>
<evidence type="ECO:0000256" key="5">
    <source>
        <dbReference type="ARBA" id="ARBA00023136"/>
    </source>
</evidence>
<feature type="transmembrane region" description="Helical" evidence="6">
    <location>
        <begin position="47"/>
        <end position="65"/>
    </location>
</feature>
<evidence type="ECO:0000256" key="2">
    <source>
        <dbReference type="ARBA" id="ARBA00022475"/>
    </source>
</evidence>
<proteinExistence type="predicted"/>
<dbReference type="InterPro" id="IPR000014">
    <property type="entry name" value="PAS"/>
</dbReference>
<name>A0A1I0CFS2_9GAMM</name>
<feature type="domain" description="PAC" evidence="8">
    <location>
        <begin position="558"/>
        <end position="610"/>
    </location>
</feature>
<comment type="subcellular location">
    <subcellularLocation>
        <location evidence="1">Cell membrane</location>
        <topology evidence="1">Multi-pass membrane protein</topology>
    </subcellularLocation>
</comment>
<dbReference type="SMART" id="SM00052">
    <property type="entry name" value="EAL"/>
    <property type="match status" value="1"/>
</dbReference>
<dbReference type="PROSITE" id="PS50883">
    <property type="entry name" value="EAL"/>
    <property type="match status" value="1"/>
</dbReference>
<dbReference type="InterPro" id="IPR052155">
    <property type="entry name" value="Biofilm_reg_signaling"/>
</dbReference>
<dbReference type="SMART" id="SM00267">
    <property type="entry name" value="GGDEF"/>
    <property type="match status" value="1"/>
</dbReference>
<dbReference type="RefSeq" id="WP_091850039.1">
    <property type="nucleotide sequence ID" value="NZ_FOHZ01000005.1"/>
</dbReference>
<dbReference type="GO" id="GO:0005886">
    <property type="term" value="C:plasma membrane"/>
    <property type="evidence" value="ECO:0007669"/>
    <property type="project" value="UniProtKB-SubCell"/>
</dbReference>
<keyword evidence="5 6" id="KW-0472">Membrane</keyword>
<sequence length="1047" mass="115835">MRPLAAPGYRSLATRAPNWLSSWWPWLLGYVFLSTLGHLVLDATYGFALYLANGGVLLAGAITLFDHSRRGFHAFLVLAALCDFVVKVYLVREPFATAGVASVTLVLQAWAGCWLIHLNAPASKLPNTLARVTGFLLYGAAIPTLLSAGLMLALFRTGLDGAPYSMDGWLFWIWWWVRRITSLVLVAPLLLLLLDRVTHKAVSDRYLDIRFLVSLILGAALSIVVFTHGTIGSGSFPAQSYLLIPVMLFMAIWLPLEKSLAVVLAVTLVAYWADSAGVPLAAGQGIGSMLTLSLFLVINAVIVWMLGALIHERQSAYQKLERQNAISRMKSQLNEFLIKEGSTQPQVFREACRILVTEGMFSRVCIDESCLDGVVSAGRQTCMYSDSEGKVREVADVSSDCFISPAVSLDAPAFFSCLDNSGKGARGDQVTHAGVFPLMKQGQAFATLSVFSADHQIFEPDLSRSIQEMIDDIGFALAMYDTQARLKQTAEVFLHSKEAIMITDRHGGIVDVNAAFTKLTGYSKDEVLGQNARVLISVKEDRAFYKDLFDMLAVKGFWSGELWKRTREGKALPFRGTVSAVFDGEGKVQHLISVMEDASEQLSYEQRIEKLANFDPLTRLPSRHYLRTQFERCVGENGTGQAWSLVFADLDGFKHVNDALGHHIGDRLLQHVAMRMQSCIRAGDLLCRFGGDEFVLLIKGDRKPVKELAARLRKKVAEPFQIESYDIQIDISLGIAVAGNDGDELDTLVQAADTAMYHAKATGGSRHCFYSPAMKEDARTRLTLRRELQIAIDQEQLFVLFQPKVDCSSGQPEVSGFEALVRWQHPEKGLISPGIFIPTAEENGQISDIDRWVMEQVLEQLGEWVQRYQDRVMPVSVNVSASLFSRAHFAETLLEMLENAAVPAHLIELEVTEHVAMAGFHRTLETMQKLKSMGVSLAIDDFGTGHSNLAYLREFPVNRLKIDIAFVKGIELDAKKQGLVQAITDMAKSLSMDVIAEGVETDAEREFLQSVGCTCYQGYLFYRPMAAADIDLLLKRDGGQAGVMHEK</sequence>
<evidence type="ECO:0000259" key="9">
    <source>
        <dbReference type="PROSITE" id="PS50883"/>
    </source>
</evidence>
<dbReference type="InterPro" id="IPR007895">
    <property type="entry name" value="MASE1"/>
</dbReference>
<dbReference type="AlphaFoldDB" id="A0A1I0CFS2"/>
<dbReference type="InterPro" id="IPR000160">
    <property type="entry name" value="GGDEF_dom"/>
</dbReference>
<evidence type="ECO:0000313" key="11">
    <source>
        <dbReference type="EMBL" id="SET18447.1"/>
    </source>
</evidence>
<reference evidence="12" key="1">
    <citation type="submission" date="2016-10" db="EMBL/GenBank/DDBJ databases">
        <authorList>
            <person name="Varghese N."/>
            <person name="Submissions S."/>
        </authorList>
    </citation>
    <scope>NUCLEOTIDE SEQUENCE [LARGE SCALE GENOMIC DNA]</scope>
    <source>
        <strain evidence="12">CGMCC 1.6489</strain>
    </source>
</reference>
<feature type="domain" description="PAS" evidence="7">
    <location>
        <begin position="482"/>
        <end position="556"/>
    </location>
</feature>
<dbReference type="Gene3D" id="3.20.20.450">
    <property type="entry name" value="EAL domain"/>
    <property type="match status" value="1"/>
</dbReference>
<dbReference type="SUPFAM" id="SSF141868">
    <property type="entry name" value="EAL domain-like"/>
    <property type="match status" value="1"/>
</dbReference>
<dbReference type="Pfam" id="PF00990">
    <property type="entry name" value="GGDEF"/>
    <property type="match status" value="1"/>
</dbReference>
<feature type="transmembrane region" description="Helical" evidence="6">
    <location>
        <begin position="206"/>
        <end position="226"/>
    </location>
</feature>
<evidence type="ECO:0000313" key="12">
    <source>
        <dbReference type="Proteomes" id="UP000198762"/>
    </source>
</evidence>
<evidence type="ECO:0000256" key="3">
    <source>
        <dbReference type="ARBA" id="ARBA00022692"/>
    </source>
</evidence>
<feature type="transmembrane region" description="Helical" evidence="6">
    <location>
        <begin position="96"/>
        <end position="116"/>
    </location>
</feature>
<feature type="domain" description="EAL" evidence="9">
    <location>
        <begin position="781"/>
        <end position="1038"/>
    </location>
</feature>
<gene>
    <name evidence="11" type="ORF">SAMN04487962_105141</name>
</gene>
<keyword evidence="4 6" id="KW-1133">Transmembrane helix</keyword>
<dbReference type="InterPro" id="IPR000700">
    <property type="entry name" value="PAS-assoc_C"/>
</dbReference>
<evidence type="ECO:0000256" key="6">
    <source>
        <dbReference type="SAM" id="Phobius"/>
    </source>
</evidence>